<dbReference type="AlphaFoldDB" id="F3PXN3"/>
<dbReference type="Pfam" id="PF13439">
    <property type="entry name" value="Glyco_transf_4"/>
    <property type="match status" value="1"/>
</dbReference>
<organism evidence="3 4">
    <name type="scientific">Bacteroides fluxus YIT 12057</name>
    <dbReference type="NCBI Taxonomy" id="763034"/>
    <lineage>
        <taxon>Bacteria</taxon>
        <taxon>Pseudomonadati</taxon>
        <taxon>Bacteroidota</taxon>
        <taxon>Bacteroidia</taxon>
        <taxon>Bacteroidales</taxon>
        <taxon>Bacteroidaceae</taxon>
        <taxon>Bacteroides</taxon>
    </lineage>
</organism>
<evidence type="ECO:0000259" key="2">
    <source>
        <dbReference type="Pfam" id="PF13439"/>
    </source>
</evidence>
<dbReference type="Gene3D" id="3.40.50.2000">
    <property type="entry name" value="Glycogen Phosphorylase B"/>
    <property type="match status" value="2"/>
</dbReference>
<dbReference type="STRING" id="763034.HMPREF9446_03531"/>
<keyword evidence="4" id="KW-1185">Reference proteome</keyword>
<dbReference type="HOGENOM" id="CLU_009583_0_1_10"/>
<dbReference type="RefSeq" id="WP_009126738.1">
    <property type="nucleotide sequence ID" value="NZ_GL882691.1"/>
</dbReference>
<proteinExistence type="predicted"/>
<dbReference type="Pfam" id="PF00534">
    <property type="entry name" value="Glycos_transf_1"/>
    <property type="match status" value="1"/>
</dbReference>
<keyword evidence="3" id="KW-0808">Transferase</keyword>
<feature type="domain" description="Glycosyl transferase family 1" evidence="1">
    <location>
        <begin position="162"/>
        <end position="325"/>
    </location>
</feature>
<evidence type="ECO:0000313" key="4">
    <source>
        <dbReference type="Proteomes" id="UP000003416"/>
    </source>
</evidence>
<accession>F3PXN3</accession>
<evidence type="ECO:0000259" key="1">
    <source>
        <dbReference type="Pfam" id="PF00534"/>
    </source>
</evidence>
<dbReference type="InterPro" id="IPR028098">
    <property type="entry name" value="Glyco_trans_4-like_N"/>
</dbReference>
<reference evidence="3 4" key="1">
    <citation type="submission" date="2011-02" db="EMBL/GenBank/DDBJ databases">
        <authorList>
            <person name="Weinstock G."/>
            <person name="Sodergren E."/>
            <person name="Clifton S."/>
            <person name="Fulton L."/>
            <person name="Fulton B."/>
            <person name="Courtney L."/>
            <person name="Fronick C."/>
            <person name="Harrison M."/>
            <person name="Strong C."/>
            <person name="Farmer C."/>
            <person name="Delahaunty K."/>
            <person name="Markovic C."/>
            <person name="Hall O."/>
            <person name="Minx P."/>
            <person name="Tomlinson C."/>
            <person name="Mitreva M."/>
            <person name="Hou S."/>
            <person name="Chen J."/>
            <person name="Wollam A."/>
            <person name="Pepin K.H."/>
            <person name="Johnson M."/>
            <person name="Bhonagiri V."/>
            <person name="Zhang X."/>
            <person name="Suruliraj S."/>
            <person name="Warren W."/>
            <person name="Chinwalla A."/>
            <person name="Mardis E.R."/>
            <person name="Wilson R.K."/>
        </authorList>
    </citation>
    <scope>NUCLEOTIDE SEQUENCE [LARGE SCALE GENOMIC DNA]</scope>
    <source>
        <strain evidence="3 4">YIT 12057</strain>
    </source>
</reference>
<dbReference type="CDD" id="cd03801">
    <property type="entry name" value="GT4_PimA-like"/>
    <property type="match status" value="1"/>
</dbReference>
<dbReference type="eggNOG" id="COG0438">
    <property type="taxonomic scope" value="Bacteria"/>
</dbReference>
<dbReference type="InterPro" id="IPR001296">
    <property type="entry name" value="Glyco_trans_1"/>
</dbReference>
<comment type="caution">
    <text evidence="3">The sequence shown here is derived from an EMBL/GenBank/DDBJ whole genome shotgun (WGS) entry which is preliminary data.</text>
</comment>
<gene>
    <name evidence="3" type="ORF">HMPREF9446_03531</name>
</gene>
<evidence type="ECO:0000313" key="3">
    <source>
        <dbReference type="EMBL" id="EGF51615.1"/>
    </source>
</evidence>
<dbReference type="GeneID" id="86050899"/>
<dbReference type="GO" id="GO:0016757">
    <property type="term" value="F:glycosyltransferase activity"/>
    <property type="evidence" value="ECO:0007669"/>
    <property type="project" value="InterPro"/>
</dbReference>
<dbReference type="EMBL" id="AFBN01000099">
    <property type="protein sequence ID" value="EGF51615.1"/>
    <property type="molecule type" value="Genomic_DNA"/>
</dbReference>
<feature type="domain" description="Glycosyltransferase subfamily 4-like N-terminal" evidence="2">
    <location>
        <begin position="13"/>
        <end position="153"/>
    </location>
</feature>
<dbReference type="Proteomes" id="UP000003416">
    <property type="component" value="Unassembled WGS sequence"/>
</dbReference>
<protein>
    <submittedName>
        <fullName evidence="3">Glycosyltransferase, group 1 family protein</fullName>
    </submittedName>
</protein>
<dbReference type="PANTHER" id="PTHR12526">
    <property type="entry name" value="GLYCOSYLTRANSFERASE"/>
    <property type="match status" value="1"/>
</dbReference>
<sequence>MKIVHCIWSFHTGGAETMLVDIANEQAKTQNVTIIIVNDSYQKYLIDKLSPKVKVIFIHRNPGSRSLWPIIKLNWTLMKLLPDVVHMHNAMLPQIIFSFASRGLFLTVHALHISLRCVRRGLKLIAISEAVKEDVLSRGNYDIITIPNGINVDAIAKKDMPPAIQDGKMRIIQVGRLEASKKGQDILINAVAVLQNRGVNNIDVDFIGTGESEMSLKQLSEEKGVTDKIHFLGLRDRDYIYSHLKDYDLMCHPSRYEGFGLTVAEGMAAMLPVLVSNEGGPFEIINYGEFGTAFKMENVEDCADKIEYIYKNYNDVSKLIPIAYKHIHEQYSVEGMVKNYIKIYKDELDEKQ</sequence>
<dbReference type="PANTHER" id="PTHR12526:SF630">
    <property type="entry name" value="GLYCOSYLTRANSFERASE"/>
    <property type="match status" value="1"/>
</dbReference>
<name>F3PXN3_9BACE</name>
<dbReference type="SUPFAM" id="SSF53756">
    <property type="entry name" value="UDP-Glycosyltransferase/glycogen phosphorylase"/>
    <property type="match status" value="1"/>
</dbReference>